<dbReference type="SUPFAM" id="SSF51569">
    <property type="entry name" value="Aldolase"/>
    <property type="match status" value="1"/>
</dbReference>
<evidence type="ECO:0000256" key="3">
    <source>
        <dbReference type="ARBA" id="ARBA00011233"/>
    </source>
</evidence>
<gene>
    <name evidence="6" type="ORF">P409_28025</name>
</gene>
<evidence type="ECO:0000256" key="4">
    <source>
        <dbReference type="ARBA" id="ARBA00023239"/>
    </source>
</evidence>
<name>A0A0A0D2M8_9PROT</name>
<dbReference type="GO" id="GO:0016829">
    <property type="term" value="F:lyase activity"/>
    <property type="evidence" value="ECO:0007669"/>
    <property type="project" value="UniProtKB-KW"/>
</dbReference>
<dbReference type="CDD" id="cd00452">
    <property type="entry name" value="KDPG_aldolase"/>
    <property type="match status" value="1"/>
</dbReference>
<dbReference type="Gene3D" id="3.20.20.70">
    <property type="entry name" value="Aldolase class I"/>
    <property type="match status" value="1"/>
</dbReference>
<dbReference type="AlphaFoldDB" id="A0A0A0D2M8"/>
<dbReference type="OrthoDB" id="7204076at2"/>
<dbReference type="PANTHER" id="PTHR30246">
    <property type="entry name" value="2-KETO-3-DEOXY-6-PHOSPHOGLUCONATE ALDOLASE"/>
    <property type="match status" value="1"/>
</dbReference>
<proteinExistence type="inferred from homology"/>
<dbReference type="Pfam" id="PF01081">
    <property type="entry name" value="Aldolase"/>
    <property type="match status" value="1"/>
</dbReference>
<keyword evidence="4" id="KW-0456">Lyase</keyword>
<evidence type="ECO:0000313" key="6">
    <source>
        <dbReference type="EMBL" id="KGM31297.1"/>
    </source>
</evidence>
<dbReference type="NCBIfam" id="NF006600">
    <property type="entry name" value="PRK09140.1"/>
    <property type="match status" value="1"/>
</dbReference>
<keyword evidence="5" id="KW-0119">Carbohydrate metabolism</keyword>
<dbReference type="EMBL" id="JANX01000547">
    <property type="protein sequence ID" value="KGM31297.1"/>
    <property type="molecule type" value="Genomic_DNA"/>
</dbReference>
<accession>A0A0A0D2M8</accession>
<organism evidence="6 7">
    <name type="scientific">Inquilinus limosus MP06</name>
    <dbReference type="NCBI Taxonomy" id="1398085"/>
    <lineage>
        <taxon>Bacteria</taxon>
        <taxon>Pseudomonadati</taxon>
        <taxon>Pseudomonadota</taxon>
        <taxon>Alphaproteobacteria</taxon>
        <taxon>Rhodospirillales</taxon>
        <taxon>Rhodospirillaceae</taxon>
        <taxon>Inquilinus</taxon>
    </lineage>
</organism>
<dbReference type="RefSeq" id="WP_034846160.1">
    <property type="nucleotide sequence ID" value="NZ_JANX01000547.1"/>
</dbReference>
<evidence type="ECO:0000313" key="7">
    <source>
        <dbReference type="Proteomes" id="UP000029995"/>
    </source>
</evidence>
<comment type="similarity">
    <text evidence="2">Belongs to the KHG/KDPG aldolase family.</text>
</comment>
<dbReference type="InterPro" id="IPR000887">
    <property type="entry name" value="Aldlse_KDPG_KHG"/>
</dbReference>
<evidence type="ECO:0000256" key="1">
    <source>
        <dbReference type="ARBA" id="ARBA00004761"/>
    </source>
</evidence>
<sequence>MTLSLHDALAGLPLVAILRGVKPEEVEAIGAALVEAGFRCIEVPLNSPRPFDSIRRLADRFGREALIGAGTVLKREDVARVQASGGNLIVMPHADVEVIAEAKRLNLVCAPGAATPTEAFAALKAGADAVKIFPAEAIPPAVVKAWRAVVPAAVPLIAVGGITPDRMAAYRDAGTTGFGLGSALYKPGMTAAEIAATAASFAQAWLALKG</sequence>
<dbReference type="PANTHER" id="PTHR30246:SF1">
    <property type="entry name" value="2-DEHYDRO-3-DEOXY-6-PHOSPHOGALACTONATE ALDOLASE-RELATED"/>
    <property type="match status" value="1"/>
</dbReference>
<protein>
    <submittedName>
        <fullName evidence="6">2-dehydro-3-deoxy-6-phosphogalactonate aldolase</fullName>
    </submittedName>
</protein>
<evidence type="ECO:0000256" key="5">
    <source>
        <dbReference type="ARBA" id="ARBA00023277"/>
    </source>
</evidence>
<reference evidence="6 7" key="1">
    <citation type="submission" date="2014-01" db="EMBL/GenBank/DDBJ databases">
        <title>Genome sequence determination for a cystic fibrosis isolate, Inquilinus limosus.</title>
        <authorList>
            <person name="Pino M."/>
            <person name="Di Conza J."/>
            <person name="Gutkind G."/>
        </authorList>
    </citation>
    <scope>NUCLEOTIDE SEQUENCE [LARGE SCALE GENOMIC DNA]</scope>
    <source>
        <strain evidence="6 7">MP06</strain>
    </source>
</reference>
<comment type="caution">
    <text evidence="6">The sequence shown here is derived from an EMBL/GenBank/DDBJ whole genome shotgun (WGS) entry which is preliminary data.</text>
</comment>
<comment type="subunit">
    <text evidence="3">Homotrimer.</text>
</comment>
<dbReference type="InterPro" id="IPR013785">
    <property type="entry name" value="Aldolase_TIM"/>
</dbReference>
<evidence type="ECO:0000256" key="2">
    <source>
        <dbReference type="ARBA" id="ARBA00006906"/>
    </source>
</evidence>
<comment type="pathway">
    <text evidence="1">Carbohydrate acid metabolism.</text>
</comment>
<dbReference type="Proteomes" id="UP000029995">
    <property type="component" value="Unassembled WGS sequence"/>
</dbReference>